<sequence length="185" mass="21052">MQGKRPPQAVLTKNNDLTKTEDTRKVVNGMVDALNDHMIDGIGAFFHENFHWFGNAGCGLKENLKAFQDGWQRPFQAAFSDKVCIDEARLTEGQWMAAFGRQEATHSGEFMGIAPTGKRVEIRYMDFWKVVDGKIQDNWVMVDFPYVMRQLGVDPFQGMGWDDYGAGHDPAKKDNETMTLKGRRK</sequence>
<organism evidence="1">
    <name type="scientific">hydrothermal vent metagenome</name>
    <dbReference type="NCBI Taxonomy" id="652676"/>
    <lineage>
        <taxon>unclassified sequences</taxon>
        <taxon>metagenomes</taxon>
        <taxon>ecological metagenomes</taxon>
    </lineage>
</organism>
<protein>
    <recommendedName>
        <fullName evidence="2">Polyketide cyclase</fullName>
    </recommendedName>
</protein>
<evidence type="ECO:0008006" key="2">
    <source>
        <dbReference type="Google" id="ProtNLM"/>
    </source>
</evidence>
<evidence type="ECO:0000313" key="1">
    <source>
        <dbReference type="EMBL" id="CUS51126.1"/>
    </source>
</evidence>
<dbReference type="GO" id="GO:0030638">
    <property type="term" value="P:polyketide metabolic process"/>
    <property type="evidence" value="ECO:0007669"/>
    <property type="project" value="InterPro"/>
</dbReference>
<dbReference type="SUPFAM" id="SSF54427">
    <property type="entry name" value="NTF2-like"/>
    <property type="match status" value="1"/>
</dbReference>
<dbReference type="Pfam" id="PF07366">
    <property type="entry name" value="SnoaL"/>
    <property type="match status" value="1"/>
</dbReference>
<reference evidence="1" key="1">
    <citation type="submission" date="2015-10" db="EMBL/GenBank/DDBJ databases">
        <authorList>
            <person name="Gilbert D.G."/>
        </authorList>
    </citation>
    <scope>NUCLEOTIDE SEQUENCE</scope>
</reference>
<dbReference type="InterPro" id="IPR032710">
    <property type="entry name" value="NTF2-like_dom_sf"/>
</dbReference>
<name>A0A160TSB2_9ZZZZ</name>
<gene>
    <name evidence="1" type="ORF">MGWOODY_XGa2291</name>
</gene>
<dbReference type="InterPro" id="IPR009959">
    <property type="entry name" value="Cyclase_SnoaL-like"/>
</dbReference>
<dbReference type="AlphaFoldDB" id="A0A160TSB2"/>
<accession>A0A160TSB2</accession>
<dbReference type="PANTHER" id="PTHR38436">
    <property type="entry name" value="POLYKETIDE CYCLASE SNOAL-LIKE DOMAIN"/>
    <property type="match status" value="1"/>
</dbReference>
<dbReference type="Gene3D" id="3.10.450.50">
    <property type="match status" value="1"/>
</dbReference>
<dbReference type="EMBL" id="CZRL01000054">
    <property type="protein sequence ID" value="CUS51126.1"/>
    <property type="molecule type" value="Genomic_DNA"/>
</dbReference>
<dbReference type="PANTHER" id="PTHR38436:SF1">
    <property type="entry name" value="ESTER CYCLASE"/>
    <property type="match status" value="1"/>
</dbReference>
<proteinExistence type="predicted"/>